<evidence type="ECO:0000256" key="6">
    <source>
        <dbReference type="ARBA" id="ARBA00023136"/>
    </source>
</evidence>
<protein>
    <submittedName>
        <fullName evidence="9">Carbohydrate ABC transporter permease</fullName>
    </submittedName>
</protein>
<feature type="transmembrane region" description="Helical" evidence="7">
    <location>
        <begin position="147"/>
        <end position="165"/>
    </location>
</feature>
<dbReference type="AlphaFoldDB" id="A0A5C4SW33"/>
<comment type="caution">
    <text evidence="9">The sequence shown here is derived from an EMBL/GenBank/DDBJ whole genome shotgun (WGS) entry which is preliminary data.</text>
</comment>
<comment type="similarity">
    <text evidence="7">Belongs to the binding-protein-dependent transport system permease family.</text>
</comment>
<dbReference type="OrthoDB" id="9771544at2"/>
<comment type="subcellular location">
    <subcellularLocation>
        <location evidence="1 7">Cell membrane</location>
        <topology evidence="1 7">Multi-pass membrane protein</topology>
    </subcellularLocation>
</comment>
<feature type="transmembrane region" description="Helical" evidence="7">
    <location>
        <begin position="80"/>
        <end position="102"/>
    </location>
</feature>
<evidence type="ECO:0000256" key="7">
    <source>
        <dbReference type="RuleBase" id="RU363032"/>
    </source>
</evidence>
<dbReference type="Pfam" id="PF00528">
    <property type="entry name" value="BPD_transp_1"/>
    <property type="match status" value="1"/>
</dbReference>
<keyword evidence="5 7" id="KW-1133">Transmembrane helix</keyword>
<keyword evidence="4 7" id="KW-0812">Transmembrane</keyword>
<reference evidence="9 10" key="1">
    <citation type="submission" date="2019-05" db="EMBL/GenBank/DDBJ databases">
        <title>We sequenced the genome of Paenibacillus hemerocallicola KCTC 33185 for further insight into its adaptation and study the phylogeny of Paenibacillus.</title>
        <authorList>
            <person name="Narsing Rao M.P."/>
        </authorList>
    </citation>
    <scope>NUCLEOTIDE SEQUENCE [LARGE SCALE GENOMIC DNA]</scope>
    <source>
        <strain evidence="9 10">KCTC 33185</strain>
    </source>
</reference>
<gene>
    <name evidence="9" type="ORF">FE784_39300</name>
</gene>
<dbReference type="EMBL" id="VDCQ01000114">
    <property type="protein sequence ID" value="TNJ55715.1"/>
    <property type="molecule type" value="Genomic_DNA"/>
</dbReference>
<evidence type="ECO:0000259" key="8">
    <source>
        <dbReference type="PROSITE" id="PS50928"/>
    </source>
</evidence>
<keyword evidence="6 7" id="KW-0472">Membrane</keyword>
<keyword evidence="2 7" id="KW-0813">Transport</keyword>
<evidence type="ECO:0000256" key="1">
    <source>
        <dbReference type="ARBA" id="ARBA00004651"/>
    </source>
</evidence>
<evidence type="ECO:0000256" key="3">
    <source>
        <dbReference type="ARBA" id="ARBA00022475"/>
    </source>
</evidence>
<feature type="transmembrane region" description="Helical" evidence="7">
    <location>
        <begin position="109"/>
        <end position="127"/>
    </location>
</feature>
<evidence type="ECO:0000313" key="9">
    <source>
        <dbReference type="EMBL" id="TNJ55715.1"/>
    </source>
</evidence>
<evidence type="ECO:0000256" key="5">
    <source>
        <dbReference type="ARBA" id="ARBA00022989"/>
    </source>
</evidence>
<dbReference type="InterPro" id="IPR035906">
    <property type="entry name" value="MetI-like_sf"/>
</dbReference>
<proteinExistence type="inferred from homology"/>
<feature type="transmembrane region" description="Helical" evidence="7">
    <location>
        <begin position="248"/>
        <end position="268"/>
    </location>
</feature>
<dbReference type="InterPro" id="IPR000515">
    <property type="entry name" value="MetI-like"/>
</dbReference>
<feature type="transmembrane region" description="Helical" evidence="7">
    <location>
        <begin position="186"/>
        <end position="207"/>
    </location>
</feature>
<evidence type="ECO:0000256" key="4">
    <source>
        <dbReference type="ARBA" id="ARBA00022692"/>
    </source>
</evidence>
<keyword evidence="10" id="KW-1185">Reference proteome</keyword>
<dbReference type="Proteomes" id="UP000307943">
    <property type="component" value="Unassembled WGS sequence"/>
</dbReference>
<organism evidence="9 10">
    <name type="scientific">Paenibacillus hemerocallicola</name>
    <dbReference type="NCBI Taxonomy" id="1172614"/>
    <lineage>
        <taxon>Bacteria</taxon>
        <taxon>Bacillati</taxon>
        <taxon>Bacillota</taxon>
        <taxon>Bacilli</taxon>
        <taxon>Bacillales</taxon>
        <taxon>Paenibacillaceae</taxon>
        <taxon>Paenibacillus</taxon>
    </lineage>
</organism>
<dbReference type="Gene3D" id="1.10.3720.10">
    <property type="entry name" value="MetI-like"/>
    <property type="match status" value="1"/>
</dbReference>
<evidence type="ECO:0000313" key="10">
    <source>
        <dbReference type="Proteomes" id="UP000307943"/>
    </source>
</evidence>
<dbReference type="CDD" id="cd06261">
    <property type="entry name" value="TM_PBP2"/>
    <property type="match status" value="1"/>
</dbReference>
<dbReference type="GO" id="GO:0005886">
    <property type="term" value="C:plasma membrane"/>
    <property type="evidence" value="ECO:0007669"/>
    <property type="project" value="UniProtKB-SubCell"/>
</dbReference>
<sequence>MTRKYRFSRIALVVIMLLFSVLMLLPIVYMFNHAFKPYHELFVYPPNFLVREPTIQNFIELLWVTSNSIIPLSRYLFNSLSISLITVVLTTTVSALCAYALAKHEFPGRALVFSTIVLMLMFAPEVVQIPRYLVVSGLGLLNTYPGHILPMLALPVGVFLLKQFMEQIPNALLESVRLDGANEFVVFLRIVVPICMPAVATVAILSFQSSWSNLETSTFFMQDDEMKTFPFFLSTLTNNLANNVARQGAAAVAALIILVPNLIFFVILQGKVIDTMAHSGIK</sequence>
<feature type="domain" description="ABC transmembrane type-1" evidence="8">
    <location>
        <begin position="76"/>
        <end position="268"/>
    </location>
</feature>
<accession>A0A5C4SW33</accession>
<feature type="transmembrane region" description="Helical" evidence="7">
    <location>
        <begin position="12"/>
        <end position="31"/>
    </location>
</feature>
<dbReference type="PANTHER" id="PTHR43744">
    <property type="entry name" value="ABC TRANSPORTER PERMEASE PROTEIN MG189-RELATED-RELATED"/>
    <property type="match status" value="1"/>
</dbReference>
<evidence type="ECO:0000256" key="2">
    <source>
        <dbReference type="ARBA" id="ARBA00022448"/>
    </source>
</evidence>
<dbReference type="GO" id="GO:0055085">
    <property type="term" value="P:transmembrane transport"/>
    <property type="evidence" value="ECO:0007669"/>
    <property type="project" value="InterPro"/>
</dbReference>
<dbReference type="PANTHER" id="PTHR43744:SF1">
    <property type="entry name" value="BINDING-PROTEIN-DEPENDENT TRANSPORT SYSTEMS INNER MEMBRANE COMPONENT"/>
    <property type="match status" value="1"/>
</dbReference>
<dbReference type="SUPFAM" id="SSF161098">
    <property type="entry name" value="MetI-like"/>
    <property type="match status" value="1"/>
</dbReference>
<dbReference type="RefSeq" id="WP_139607759.1">
    <property type="nucleotide sequence ID" value="NZ_VDCQ01000114.1"/>
</dbReference>
<dbReference type="PROSITE" id="PS50928">
    <property type="entry name" value="ABC_TM1"/>
    <property type="match status" value="1"/>
</dbReference>
<keyword evidence="3" id="KW-1003">Cell membrane</keyword>
<name>A0A5C4SW33_9BACL</name>